<sequence length="381" mass="41800">MRYLSSIICYSSLIESVRASHPIGAYGCRGSARYGGRLDFDESKQVLRISALLGRCGISAENVPYTITPIPGSSHEYWLKPDYSSTDFEARLAACRDRSINADFFDRLHFKANHGVLMSDIVISGANGSPWNCWLADGPSRPVPSPTTKPFPVHTTTRAPGATPFPTPALTHPVGSFYSSITDESGGSLVLHEQQQTFSISIRLQTCVATAYNVSYAVRPLTKDLFWVIPDYSSTDFETKLDSCNDPVVRSGQFSRLRVSLKGGSMNEIIAFIVDGVEWVFELAGAPPPHPALPTESPASPVHETHPVGIYQSEERSNSVSTIEFYENLLLMSLTVKLGSCVAAARNVPYHIGRLHSHTGGILDDEFFVVPDFSWTDFTTQ</sequence>
<proteinExistence type="predicted"/>
<protein>
    <submittedName>
        <fullName evidence="1">Uncharacterized protein</fullName>
    </submittedName>
</protein>
<name>A0A7J6SG12_PEROL</name>
<gene>
    <name evidence="1" type="ORF">FOZ62_032453</name>
</gene>
<dbReference type="EMBL" id="JABANM010014906">
    <property type="protein sequence ID" value="KAF4731934.1"/>
    <property type="molecule type" value="Genomic_DNA"/>
</dbReference>
<feature type="non-terminal residue" evidence="1">
    <location>
        <position position="381"/>
    </location>
</feature>
<dbReference type="AlphaFoldDB" id="A0A7J6SG12"/>
<comment type="caution">
    <text evidence="1">The sequence shown here is derived from an EMBL/GenBank/DDBJ whole genome shotgun (WGS) entry which is preliminary data.</text>
</comment>
<evidence type="ECO:0000313" key="2">
    <source>
        <dbReference type="Proteomes" id="UP000574390"/>
    </source>
</evidence>
<evidence type="ECO:0000313" key="1">
    <source>
        <dbReference type="EMBL" id="KAF4731934.1"/>
    </source>
</evidence>
<reference evidence="1 2" key="1">
    <citation type="submission" date="2020-04" db="EMBL/GenBank/DDBJ databases">
        <title>Perkinsus olseni comparative genomics.</title>
        <authorList>
            <person name="Bogema D.R."/>
        </authorList>
    </citation>
    <scope>NUCLEOTIDE SEQUENCE [LARGE SCALE GENOMIC DNA]</scope>
    <source>
        <strain evidence="1">ATCC PRA-205</strain>
    </source>
</reference>
<accession>A0A7J6SG12</accession>
<organism evidence="1 2">
    <name type="scientific">Perkinsus olseni</name>
    <name type="common">Perkinsus atlanticus</name>
    <dbReference type="NCBI Taxonomy" id="32597"/>
    <lineage>
        <taxon>Eukaryota</taxon>
        <taxon>Sar</taxon>
        <taxon>Alveolata</taxon>
        <taxon>Perkinsozoa</taxon>
        <taxon>Perkinsea</taxon>
        <taxon>Perkinsida</taxon>
        <taxon>Perkinsidae</taxon>
        <taxon>Perkinsus</taxon>
    </lineage>
</organism>
<dbReference type="Proteomes" id="UP000574390">
    <property type="component" value="Unassembled WGS sequence"/>
</dbReference>